<name>A0A0C2DJI6_9BILA</name>
<dbReference type="EMBL" id="KN729150">
    <property type="protein sequence ID" value="KIH62672.1"/>
    <property type="molecule type" value="Genomic_DNA"/>
</dbReference>
<reference evidence="2 3" key="1">
    <citation type="submission" date="2013-12" db="EMBL/GenBank/DDBJ databases">
        <title>Draft genome of the parsitic nematode Ancylostoma duodenale.</title>
        <authorList>
            <person name="Mitreva M."/>
        </authorList>
    </citation>
    <scope>NUCLEOTIDE SEQUENCE [LARGE SCALE GENOMIC DNA]</scope>
    <source>
        <strain evidence="2 3">Zhejiang</strain>
    </source>
</reference>
<keyword evidence="3" id="KW-1185">Reference proteome</keyword>
<dbReference type="Gene3D" id="3.40.33.10">
    <property type="entry name" value="CAP"/>
    <property type="match status" value="1"/>
</dbReference>
<dbReference type="Proteomes" id="UP000054047">
    <property type="component" value="Unassembled WGS sequence"/>
</dbReference>
<feature type="domain" description="SCP" evidence="1">
    <location>
        <begin position="4"/>
        <end position="126"/>
    </location>
</feature>
<protein>
    <submittedName>
        <fullName evidence="2">SCP-like protein</fullName>
    </submittedName>
</protein>
<dbReference type="AlphaFoldDB" id="A0A0C2DJI6"/>
<sequence>MGPTSIRFEFDQPGREYDCEAENSAYESAKATCSGTASSSDEYDENLHVVEGDEVDPLEAINSWSSEALDLNQAAAGNLYLSSYNISNFANLAWDTHTKFGCAVVKCDSGKIHLVCHYAPKVQKEGEQIYETGEPCAGCREDECFEDEGLCYKKL</sequence>
<dbReference type="CDD" id="cd05380">
    <property type="entry name" value="CAP_euk"/>
    <property type="match status" value="1"/>
</dbReference>
<dbReference type="Pfam" id="PF00188">
    <property type="entry name" value="CAP"/>
    <property type="match status" value="1"/>
</dbReference>
<dbReference type="SUPFAM" id="SSF55797">
    <property type="entry name" value="PR-1-like"/>
    <property type="match status" value="1"/>
</dbReference>
<dbReference type="SMART" id="SM00198">
    <property type="entry name" value="SCP"/>
    <property type="match status" value="1"/>
</dbReference>
<dbReference type="OrthoDB" id="5876828at2759"/>
<organism evidence="2 3">
    <name type="scientific">Ancylostoma duodenale</name>
    <dbReference type="NCBI Taxonomy" id="51022"/>
    <lineage>
        <taxon>Eukaryota</taxon>
        <taxon>Metazoa</taxon>
        <taxon>Ecdysozoa</taxon>
        <taxon>Nematoda</taxon>
        <taxon>Chromadorea</taxon>
        <taxon>Rhabditida</taxon>
        <taxon>Rhabditina</taxon>
        <taxon>Rhabditomorpha</taxon>
        <taxon>Strongyloidea</taxon>
        <taxon>Ancylostomatidae</taxon>
        <taxon>Ancylostomatinae</taxon>
        <taxon>Ancylostoma</taxon>
    </lineage>
</organism>
<evidence type="ECO:0000259" key="1">
    <source>
        <dbReference type="SMART" id="SM00198"/>
    </source>
</evidence>
<proteinExistence type="predicted"/>
<dbReference type="InterPro" id="IPR035940">
    <property type="entry name" value="CAP_sf"/>
</dbReference>
<evidence type="ECO:0000313" key="2">
    <source>
        <dbReference type="EMBL" id="KIH62672.1"/>
    </source>
</evidence>
<evidence type="ECO:0000313" key="3">
    <source>
        <dbReference type="Proteomes" id="UP000054047"/>
    </source>
</evidence>
<accession>A0A0C2DJI6</accession>
<gene>
    <name evidence="2" type="ORF">ANCDUO_07043</name>
</gene>
<dbReference type="InterPro" id="IPR014044">
    <property type="entry name" value="CAP_dom"/>
</dbReference>